<dbReference type="Proteomes" id="UP000076927">
    <property type="component" value="Chromosome"/>
</dbReference>
<dbReference type="RefSeq" id="WP_068604467.1">
    <property type="nucleotide sequence ID" value="NZ_CP011388.1"/>
</dbReference>
<dbReference type="PROSITE" id="PS51352">
    <property type="entry name" value="THIOREDOXIN_2"/>
    <property type="match status" value="1"/>
</dbReference>
<dbReference type="PROSITE" id="PS00194">
    <property type="entry name" value="THIOREDOXIN_1"/>
    <property type="match status" value="1"/>
</dbReference>
<evidence type="ECO:0000259" key="10">
    <source>
        <dbReference type="PROSITE" id="PS51352"/>
    </source>
</evidence>
<dbReference type="CDD" id="cd02947">
    <property type="entry name" value="TRX_family"/>
    <property type="match status" value="1"/>
</dbReference>
<keyword evidence="4" id="KW-0249">Electron transport</keyword>
<evidence type="ECO:0000256" key="5">
    <source>
        <dbReference type="ARBA" id="ARBA00023157"/>
    </source>
</evidence>
<evidence type="ECO:0000313" key="12">
    <source>
        <dbReference type="Proteomes" id="UP000076927"/>
    </source>
</evidence>
<dbReference type="InterPro" id="IPR036249">
    <property type="entry name" value="Thioredoxin-like_sf"/>
</dbReference>
<feature type="domain" description="Thioredoxin" evidence="10">
    <location>
        <begin position="1"/>
        <end position="105"/>
    </location>
</feature>
<dbReference type="InterPro" id="IPR013766">
    <property type="entry name" value="Thioredoxin_domain"/>
</dbReference>
<reference evidence="11 12" key="1">
    <citation type="submission" date="2015-01" db="EMBL/GenBank/DDBJ databases">
        <title>Paenibacillus swuensis/DY6/whole genome sequencing.</title>
        <authorList>
            <person name="Kim M.K."/>
            <person name="Srinivasan S."/>
            <person name="Lee J.-J."/>
        </authorList>
    </citation>
    <scope>NUCLEOTIDE SEQUENCE [LARGE SCALE GENOMIC DNA]</scope>
    <source>
        <strain evidence="11 12">DY6</strain>
    </source>
</reference>
<accession>A0A172TF12</accession>
<feature type="active site" description="Nucleophile" evidence="8">
    <location>
        <position position="30"/>
    </location>
</feature>
<gene>
    <name evidence="11" type="ORF">SY83_04005</name>
</gene>
<feature type="site" description="Contributes to redox potential value" evidence="8">
    <location>
        <position position="31"/>
    </location>
</feature>
<dbReference type="Gene3D" id="3.40.30.10">
    <property type="entry name" value="Glutaredoxin"/>
    <property type="match status" value="1"/>
</dbReference>
<dbReference type="KEGG" id="pswu:SY83_04005"/>
<dbReference type="OrthoDB" id="9790390at2"/>
<protein>
    <recommendedName>
        <fullName evidence="2 7">Thioredoxin</fullName>
    </recommendedName>
</protein>
<keyword evidence="5 9" id="KW-1015">Disulfide bond</keyword>
<feature type="active site" description="Nucleophile" evidence="8">
    <location>
        <position position="33"/>
    </location>
</feature>
<feature type="disulfide bond" description="Redox-active" evidence="9">
    <location>
        <begin position="30"/>
        <end position="33"/>
    </location>
</feature>
<evidence type="ECO:0000256" key="8">
    <source>
        <dbReference type="PIRSR" id="PIRSR000077-1"/>
    </source>
</evidence>
<evidence type="ECO:0000256" key="4">
    <source>
        <dbReference type="ARBA" id="ARBA00022982"/>
    </source>
</evidence>
<dbReference type="PANTHER" id="PTHR45663:SF11">
    <property type="entry name" value="GEO12009P1"/>
    <property type="match status" value="1"/>
</dbReference>
<dbReference type="STRING" id="1178515.SY83_04005"/>
<evidence type="ECO:0000313" key="11">
    <source>
        <dbReference type="EMBL" id="ANE45600.1"/>
    </source>
</evidence>
<sequence>MSIEALNDSNFPTAIAGKGTTLVDFTGTWCPPCKVLLPLLEELQQEMKDTVNIYKADVKEAAETASAYGIMSTPTVIVFRDGVPVDKLVGLRPKQAYVNVINKSL</sequence>
<dbReference type="PIRSF" id="PIRSF000077">
    <property type="entry name" value="Thioredoxin"/>
    <property type="match status" value="1"/>
</dbReference>
<feature type="site" description="Contributes to redox potential value" evidence="8">
    <location>
        <position position="32"/>
    </location>
</feature>
<dbReference type="PRINTS" id="PR00421">
    <property type="entry name" value="THIOREDOXIN"/>
</dbReference>
<dbReference type="AlphaFoldDB" id="A0A172TF12"/>
<comment type="similarity">
    <text evidence="1 7">Belongs to the thioredoxin family.</text>
</comment>
<dbReference type="InterPro" id="IPR005746">
    <property type="entry name" value="Thioredoxin"/>
</dbReference>
<name>A0A172TF12_9BACL</name>
<evidence type="ECO:0000256" key="2">
    <source>
        <dbReference type="ARBA" id="ARBA00020570"/>
    </source>
</evidence>
<evidence type="ECO:0000256" key="6">
    <source>
        <dbReference type="ARBA" id="ARBA00023284"/>
    </source>
</evidence>
<dbReference type="GO" id="GO:0015035">
    <property type="term" value="F:protein-disulfide reductase activity"/>
    <property type="evidence" value="ECO:0007669"/>
    <property type="project" value="InterPro"/>
</dbReference>
<evidence type="ECO:0000256" key="3">
    <source>
        <dbReference type="ARBA" id="ARBA00022448"/>
    </source>
</evidence>
<evidence type="ECO:0000256" key="9">
    <source>
        <dbReference type="PIRSR" id="PIRSR000077-4"/>
    </source>
</evidence>
<dbReference type="EMBL" id="CP011388">
    <property type="protein sequence ID" value="ANE45600.1"/>
    <property type="molecule type" value="Genomic_DNA"/>
</dbReference>
<keyword evidence="12" id="KW-1185">Reference proteome</keyword>
<dbReference type="SUPFAM" id="SSF52833">
    <property type="entry name" value="Thioredoxin-like"/>
    <property type="match status" value="1"/>
</dbReference>
<dbReference type="InterPro" id="IPR017937">
    <property type="entry name" value="Thioredoxin_CS"/>
</dbReference>
<dbReference type="Pfam" id="PF00085">
    <property type="entry name" value="Thioredoxin"/>
    <property type="match status" value="1"/>
</dbReference>
<keyword evidence="6 9" id="KW-0676">Redox-active center</keyword>
<evidence type="ECO:0000256" key="1">
    <source>
        <dbReference type="ARBA" id="ARBA00008987"/>
    </source>
</evidence>
<keyword evidence="3" id="KW-0813">Transport</keyword>
<evidence type="ECO:0000256" key="7">
    <source>
        <dbReference type="PIRNR" id="PIRNR000077"/>
    </source>
</evidence>
<proteinExistence type="inferred from homology"/>
<organism evidence="11 12">
    <name type="scientific">Paenibacillus swuensis</name>
    <dbReference type="NCBI Taxonomy" id="1178515"/>
    <lineage>
        <taxon>Bacteria</taxon>
        <taxon>Bacillati</taxon>
        <taxon>Bacillota</taxon>
        <taxon>Bacilli</taxon>
        <taxon>Bacillales</taxon>
        <taxon>Paenibacillaceae</taxon>
        <taxon>Paenibacillus</taxon>
    </lineage>
</organism>
<feature type="site" description="Deprotonates C-terminal active site Cys" evidence="8">
    <location>
        <position position="24"/>
    </location>
</feature>
<dbReference type="GO" id="GO:0045454">
    <property type="term" value="P:cell redox homeostasis"/>
    <property type="evidence" value="ECO:0007669"/>
    <property type="project" value="TreeGrafter"/>
</dbReference>
<dbReference type="PANTHER" id="PTHR45663">
    <property type="entry name" value="GEO12009P1"/>
    <property type="match status" value="1"/>
</dbReference>
<dbReference type="GO" id="GO:0005829">
    <property type="term" value="C:cytosol"/>
    <property type="evidence" value="ECO:0007669"/>
    <property type="project" value="TreeGrafter"/>
</dbReference>